<feature type="transmembrane region" description="Helical" evidence="1">
    <location>
        <begin position="7"/>
        <end position="26"/>
    </location>
</feature>
<reference evidence="2 3" key="1">
    <citation type="submission" date="2016-10" db="EMBL/GenBank/DDBJ databases">
        <authorList>
            <person name="Varghese N."/>
            <person name="Submissions S."/>
        </authorList>
    </citation>
    <scope>NUCLEOTIDE SEQUENCE [LARGE SCALE GENOMIC DNA]</scope>
    <source>
        <strain evidence="2 3">DSM 26672</strain>
    </source>
</reference>
<gene>
    <name evidence="2" type="ORF">SAMN05421844_102647</name>
</gene>
<keyword evidence="1" id="KW-0812">Transmembrane</keyword>
<keyword evidence="1" id="KW-0472">Membrane</keyword>
<sequence length="403" mass="42915">MERIALFVIAGPVCLALLAFLIFWLGSDSGWALLGLPLIALAALVSLALPLLVPALFVLGAWALFRSYYKKPPAAPAAALVSSDAASPLVTEVALLEALRGKLAIEARRRTLLFVPLGLAAALLLYWLMIGSSGSSKGSPFVALVIFLVIGGGGAWIWAVGVPGGRYRKAFKESLIPRLLAAHGELVHNLGAKPDLSRAVALGLLPAYDDLDADDGFTGRYRGRPITISEIAVTRKAGKSNQTLFQGLYVELGVSTPFRGTTILRDRDGQQPGNGLQRLRLEDPVFEEVYATWSSDQVEGRAVLTPAVMERLLVMADGQSFLPPLFLVSGDRMVFALPTIIPGALFEPPGLETHVAAQQLASLEADFARVFALVDAMIDMHVAVRAPHEALPPSPTHPAGSPP</sequence>
<feature type="transmembrane region" description="Helical" evidence="1">
    <location>
        <begin position="141"/>
        <end position="162"/>
    </location>
</feature>
<dbReference type="EMBL" id="FNBZ01000002">
    <property type="protein sequence ID" value="SDG02249.1"/>
    <property type="molecule type" value="Genomic_DNA"/>
</dbReference>
<evidence type="ECO:0000313" key="3">
    <source>
        <dbReference type="Proteomes" id="UP000199468"/>
    </source>
</evidence>
<feature type="transmembrane region" description="Helical" evidence="1">
    <location>
        <begin position="111"/>
        <end position="129"/>
    </location>
</feature>
<dbReference type="Proteomes" id="UP000199468">
    <property type="component" value="Unassembled WGS sequence"/>
</dbReference>
<dbReference type="InterPro" id="IPR021484">
    <property type="entry name" value="DUF3137"/>
</dbReference>
<protein>
    <recommendedName>
        <fullName evidence="4">DUF3137 domain-containing protein</fullName>
    </recommendedName>
</protein>
<dbReference type="Pfam" id="PF11335">
    <property type="entry name" value="DUF3137"/>
    <property type="match status" value="1"/>
</dbReference>
<proteinExistence type="predicted"/>
<evidence type="ECO:0000256" key="1">
    <source>
        <dbReference type="SAM" id="Phobius"/>
    </source>
</evidence>
<accession>A0ABY0NSF5</accession>
<keyword evidence="3" id="KW-1185">Reference proteome</keyword>
<comment type="caution">
    <text evidence="2">The sequence shown here is derived from an EMBL/GenBank/DDBJ whole genome shotgun (WGS) entry which is preliminary data.</text>
</comment>
<name>A0ABY0NSF5_9HYPH</name>
<dbReference type="RefSeq" id="WP_170843352.1">
    <property type="nucleotide sequence ID" value="NZ_FNBZ01000002.1"/>
</dbReference>
<keyword evidence="1" id="KW-1133">Transmembrane helix</keyword>
<organism evidence="2 3">
    <name type="scientific">Bosea robiniae</name>
    <dbReference type="NCBI Taxonomy" id="1036780"/>
    <lineage>
        <taxon>Bacteria</taxon>
        <taxon>Pseudomonadati</taxon>
        <taxon>Pseudomonadota</taxon>
        <taxon>Alphaproteobacteria</taxon>
        <taxon>Hyphomicrobiales</taxon>
        <taxon>Boseaceae</taxon>
        <taxon>Bosea</taxon>
    </lineage>
</organism>
<evidence type="ECO:0000313" key="2">
    <source>
        <dbReference type="EMBL" id="SDG02249.1"/>
    </source>
</evidence>
<feature type="transmembrane region" description="Helical" evidence="1">
    <location>
        <begin position="38"/>
        <end position="65"/>
    </location>
</feature>
<evidence type="ECO:0008006" key="4">
    <source>
        <dbReference type="Google" id="ProtNLM"/>
    </source>
</evidence>